<dbReference type="Proteomes" id="UP000479000">
    <property type="component" value="Unassembled WGS sequence"/>
</dbReference>
<evidence type="ECO:0000313" key="8">
    <source>
        <dbReference type="EMBL" id="CAB0016768.1"/>
    </source>
</evidence>
<feature type="site" description="Lowers pKa of active site Tyr" evidence="6">
    <location>
        <position position="112"/>
    </location>
</feature>
<feature type="binding site" evidence="5">
    <location>
        <position position="146"/>
    </location>
    <ligand>
        <name>substrate</name>
    </ligand>
</feature>
<dbReference type="InterPro" id="IPR018170">
    <property type="entry name" value="Aldo/ket_reductase_CS"/>
</dbReference>
<dbReference type="SUPFAM" id="SSF51430">
    <property type="entry name" value="NAD(P)-linked oxidoreductase"/>
    <property type="match status" value="1"/>
</dbReference>
<evidence type="ECO:0000256" key="3">
    <source>
        <dbReference type="ARBA" id="ARBA00023002"/>
    </source>
</evidence>
<proteinExistence type="inferred from homology"/>
<dbReference type="PIRSF" id="PIRSF000097">
    <property type="entry name" value="AKR"/>
    <property type="match status" value="1"/>
</dbReference>
<comment type="similarity">
    <text evidence="1">Belongs to the aldo/keto reductase family.</text>
</comment>
<dbReference type="GO" id="GO:0016491">
    <property type="term" value="F:oxidoreductase activity"/>
    <property type="evidence" value="ECO:0007669"/>
    <property type="project" value="UniProtKB-KW"/>
</dbReference>
<feature type="domain" description="NADP-dependent oxidoreductase" evidence="7">
    <location>
        <begin position="50"/>
        <end position="321"/>
    </location>
</feature>
<reference evidence="8 9" key="1">
    <citation type="submission" date="2020-02" db="EMBL/GenBank/DDBJ databases">
        <authorList>
            <person name="Ferguson B K."/>
        </authorList>
    </citation>
    <scope>NUCLEOTIDE SEQUENCE [LARGE SCALE GENOMIC DNA]</scope>
</reference>
<gene>
    <name evidence="8" type="ORF">NTEN_LOCUS20900</name>
</gene>
<accession>A0A6H5HIB2</accession>
<dbReference type="InterPro" id="IPR036812">
    <property type="entry name" value="NAD(P)_OxRdtase_dom_sf"/>
</dbReference>
<feature type="active site" description="Proton donor" evidence="4">
    <location>
        <position position="83"/>
    </location>
</feature>
<dbReference type="PRINTS" id="PR00069">
    <property type="entry name" value="ALDKETRDTASE"/>
</dbReference>
<evidence type="ECO:0000313" key="9">
    <source>
        <dbReference type="Proteomes" id="UP000479000"/>
    </source>
</evidence>
<evidence type="ECO:0000256" key="2">
    <source>
        <dbReference type="ARBA" id="ARBA00022857"/>
    </source>
</evidence>
<dbReference type="PANTHER" id="PTHR11732">
    <property type="entry name" value="ALDO/KETO REDUCTASE"/>
    <property type="match status" value="1"/>
</dbReference>
<dbReference type="AlphaFoldDB" id="A0A6H5HIB2"/>
<keyword evidence="2" id="KW-0521">NADP</keyword>
<protein>
    <recommendedName>
        <fullName evidence="7">NADP-dependent oxidoreductase domain-containing protein</fullName>
    </recommendedName>
</protein>
<dbReference type="InterPro" id="IPR023210">
    <property type="entry name" value="NADP_OxRdtase_dom"/>
</dbReference>
<evidence type="ECO:0000256" key="6">
    <source>
        <dbReference type="PIRSR" id="PIRSR000097-3"/>
    </source>
</evidence>
<dbReference type="FunFam" id="3.20.20.100:FF:000006">
    <property type="entry name" value="Aldo-keto reductase family 1 member A1"/>
    <property type="match status" value="1"/>
</dbReference>
<dbReference type="Gene3D" id="3.20.20.100">
    <property type="entry name" value="NADP-dependent oxidoreductase domain"/>
    <property type="match status" value="1"/>
</dbReference>
<evidence type="ECO:0000256" key="5">
    <source>
        <dbReference type="PIRSR" id="PIRSR000097-2"/>
    </source>
</evidence>
<evidence type="ECO:0000256" key="1">
    <source>
        <dbReference type="ARBA" id="ARBA00007905"/>
    </source>
</evidence>
<keyword evidence="9" id="KW-1185">Reference proteome</keyword>
<keyword evidence="3" id="KW-0560">Oxidoreductase</keyword>
<name>A0A6H5HIB2_9HEMI</name>
<dbReference type="PROSITE" id="PS00798">
    <property type="entry name" value="ALDOKETO_REDUCTASE_1"/>
    <property type="match status" value="1"/>
</dbReference>
<dbReference type="OrthoDB" id="416253at2759"/>
<sequence length="355" mass="40308">MFRILDCQPRRLVRLKTFLKPSFASQNGRSQSSESQPMMRMNSGCDMPMIGIGTWKMTPCQALDAVRCAIGFGYRHIDCAHVYQNEREVGQAMQDKIADGTVCREQLFVTGKLWNTYHGCYEVVKQGLEKSLCDLKLSYLDLFLIHWPFGFENGCELFPKSPDGELALKKDIHFTNVWKSMELLVHERLVRNIGVSNFNSTQIDQLLQVATIPPAVNQVECHPYLNQVCLSTFCRERGIQLVAYSPLGSPGYENRTSPGPIDDPVVKCIANNHKKTPAQILIRYQIQRGHAVIPKSVNAERICQNFNVFDFCLMEHEMNQLLGLEKGKQGRVVQYTDACAHPEYPFKELLSEGAE</sequence>
<dbReference type="Pfam" id="PF00248">
    <property type="entry name" value="Aldo_ket_red"/>
    <property type="match status" value="1"/>
</dbReference>
<evidence type="ECO:0000256" key="4">
    <source>
        <dbReference type="PIRSR" id="PIRSR000097-1"/>
    </source>
</evidence>
<dbReference type="PROSITE" id="PS00063">
    <property type="entry name" value="ALDOKETO_REDUCTASE_3"/>
    <property type="match status" value="1"/>
</dbReference>
<organism evidence="8 9">
    <name type="scientific">Nesidiocoris tenuis</name>
    <dbReference type="NCBI Taxonomy" id="355587"/>
    <lineage>
        <taxon>Eukaryota</taxon>
        <taxon>Metazoa</taxon>
        <taxon>Ecdysozoa</taxon>
        <taxon>Arthropoda</taxon>
        <taxon>Hexapoda</taxon>
        <taxon>Insecta</taxon>
        <taxon>Pterygota</taxon>
        <taxon>Neoptera</taxon>
        <taxon>Paraneoptera</taxon>
        <taxon>Hemiptera</taxon>
        <taxon>Heteroptera</taxon>
        <taxon>Panheteroptera</taxon>
        <taxon>Cimicomorpha</taxon>
        <taxon>Miridae</taxon>
        <taxon>Dicyphina</taxon>
        <taxon>Nesidiocoris</taxon>
    </lineage>
</organism>
<dbReference type="PROSITE" id="PS00062">
    <property type="entry name" value="ALDOKETO_REDUCTASE_2"/>
    <property type="match status" value="1"/>
</dbReference>
<dbReference type="EMBL" id="CADCXU010030597">
    <property type="protein sequence ID" value="CAB0016768.1"/>
    <property type="molecule type" value="Genomic_DNA"/>
</dbReference>
<evidence type="ECO:0000259" key="7">
    <source>
        <dbReference type="Pfam" id="PF00248"/>
    </source>
</evidence>
<dbReference type="InterPro" id="IPR020471">
    <property type="entry name" value="AKR"/>
</dbReference>